<proteinExistence type="inferred from homology"/>
<keyword evidence="2 3" id="KW-0175">Coiled coil</keyword>
<gene>
    <name evidence="5" type="ORF">GUJ93_ZPchr0014g47110</name>
</gene>
<name>A0A8J5T894_ZIZPA</name>
<accession>A0A8J5T894</accession>
<evidence type="ECO:0000256" key="3">
    <source>
        <dbReference type="SAM" id="Coils"/>
    </source>
</evidence>
<reference evidence="5" key="1">
    <citation type="journal article" date="2021" name="bioRxiv">
        <title>Whole Genome Assembly and Annotation of Northern Wild Rice, Zizania palustris L., Supports a Whole Genome Duplication in the Zizania Genus.</title>
        <authorList>
            <person name="Haas M."/>
            <person name="Kono T."/>
            <person name="Macchietto M."/>
            <person name="Millas R."/>
            <person name="McGilp L."/>
            <person name="Shao M."/>
            <person name="Duquette J."/>
            <person name="Hirsch C.N."/>
            <person name="Kimball J."/>
        </authorList>
    </citation>
    <scope>NUCLEOTIDE SEQUENCE</scope>
    <source>
        <tissue evidence="5">Fresh leaf tissue</tissue>
    </source>
</reference>
<dbReference type="AlphaFoldDB" id="A0A8J5T894"/>
<feature type="compositionally biased region" description="Polar residues" evidence="4">
    <location>
        <begin position="133"/>
        <end position="144"/>
    </location>
</feature>
<evidence type="ECO:0000313" key="5">
    <source>
        <dbReference type="EMBL" id="KAG8082602.1"/>
    </source>
</evidence>
<dbReference type="Proteomes" id="UP000729402">
    <property type="component" value="Unassembled WGS sequence"/>
</dbReference>
<comment type="similarity">
    <text evidence="1">Belongs to the FPP family.</text>
</comment>
<feature type="region of interest" description="Disordered" evidence="4">
    <location>
        <begin position="609"/>
        <end position="664"/>
    </location>
</feature>
<dbReference type="PANTHER" id="PTHR31580:SF7">
    <property type="entry name" value="OS04G0505000 PROTEIN"/>
    <property type="match status" value="1"/>
</dbReference>
<evidence type="ECO:0000256" key="1">
    <source>
        <dbReference type="ARBA" id="ARBA00005921"/>
    </source>
</evidence>
<feature type="coiled-coil region" evidence="3">
    <location>
        <begin position="22"/>
        <end position="89"/>
    </location>
</feature>
<protein>
    <submittedName>
        <fullName evidence="5">Uncharacterized protein</fullName>
    </submittedName>
</protein>
<reference evidence="5" key="2">
    <citation type="submission" date="2021-02" db="EMBL/GenBank/DDBJ databases">
        <authorList>
            <person name="Kimball J.A."/>
            <person name="Haas M.W."/>
            <person name="Macchietto M."/>
            <person name="Kono T."/>
            <person name="Duquette J."/>
            <person name="Shao M."/>
        </authorList>
    </citation>
    <scope>NUCLEOTIDE SEQUENCE</scope>
    <source>
        <tissue evidence="5">Fresh leaf tissue</tissue>
    </source>
</reference>
<dbReference type="InterPro" id="IPR008587">
    <property type="entry name" value="FPP_plant"/>
</dbReference>
<comment type="caution">
    <text evidence="5">The sequence shown here is derived from an EMBL/GenBank/DDBJ whole genome shotgun (WGS) entry which is preliminary data.</text>
</comment>
<feature type="region of interest" description="Disordered" evidence="4">
    <location>
        <begin position="110"/>
        <end position="144"/>
    </location>
</feature>
<dbReference type="PANTHER" id="PTHR31580">
    <property type="entry name" value="FILAMENT-LIKE PLANT PROTEIN 4"/>
    <property type="match status" value="1"/>
</dbReference>
<evidence type="ECO:0000256" key="4">
    <source>
        <dbReference type="SAM" id="MobiDB-lite"/>
    </source>
</evidence>
<evidence type="ECO:0000313" key="6">
    <source>
        <dbReference type="Proteomes" id="UP000729402"/>
    </source>
</evidence>
<dbReference type="OrthoDB" id="1917992at2759"/>
<organism evidence="5 6">
    <name type="scientific">Zizania palustris</name>
    <name type="common">Northern wild rice</name>
    <dbReference type="NCBI Taxonomy" id="103762"/>
    <lineage>
        <taxon>Eukaryota</taxon>
        <taxon>Viridiplantae</taxon>
        <taxon>Streptophyta</taxon>
        <taxon>Embryophyta</taxon>
        <taxon>Tracheophyta</taxon>
        <taxon>Spermatophyta</taxon>
        <taxon>Magnoliopsida</taxon>
        <taxon>Liliopsida</taxon>
        <taxon>Poales</taxon>
        <taxon>Poaceae</taxon>
        <taxon>BOP clade</taxon>
        <taxon>Oryzoideae</taxon>
        <taxon>Oryzeae</taxon>
        <taxon>Zizaniinae</taxon>
        <taxon>Zizania</taxon>
    </lineage>
</organism>
<feature type="compositionally biased region" description="Basic and acidic residues" evidence="4">
    <location>
        <begin position="110"/>
        <end position="126"/>
    </location>
</feature>
<dbReference type="EMBL" id="JAAALK010000086">
    <property type="protein sequence ID" value="KAG8082602.1"/>
    <property type="molecule type" value="Genomic_DNA"/>
</dbReference>
<evidence type="ECO:0000256" key="2">
    <source>
        <dbReference type="ARBA" id="ARBA00023054"/>
    </source>
</evidence>
<dbReference type="Pfam" id="PF05911">
    <property type="entry name" value="FPP"/>
    <property type="match status" value="1"/>
</dbReference>
<sequence>MDQLLLIREEKERLIVESADKISSEQKKVQGLQQKLADANKRFAKYEVHMLQKELEIRNKEREYDHKSIDAAQKHQQESVQKITALEAECQRLRTMVQKRLPGPAALAKMKDEVERRGTSDVDNGRRRLHTPVQPSSQAATQRHSVPEGYLVKLQELDNENRHLRQLLTKKENDLQFVQLQYADEACKSSVVQRQLKELACSHELDENNHPEPGADSLVSKQEHFRVGKQSASHRRGRRIAGSDMQLLVDLTEIEKLETTLRPSSAPHQCVQGASDTDSKTALKVRQDRIVEDCLSERIQDVLALIIHTHQVCNVSVDVILDEIASVLRSEISDKGNDATNLTYDQAEIESMVATLIESTSCMIERYTGNSAVSFQSFLHEKSELTCQLEHLVHVCSDVLDGKANLQKFIDEVCLTLEWMVNQCIYCVDGLETGDCITNDFDGNVSLRTLSFHEKKAMQSAKTKVVVNVPQEVQKEPDETPEAQIPGDVMENYSQVQLVTCNQVKQVQGDNFQEKLSQNSAISAAAEKLAECQETITSLRKKLQVLNCPANADAAGKEKPDNLHLLVTNLPAEEVPKPENFSSPLSEDLSCKKEPDEHVAGENNLVQEQDVGTGHKAGNNGSAQVVLRPVIPKSPLTPVSVDMKKRKKKQGRSLLSKLIFRKKT</sequence>
<keyword evidence="6" id="KW-1185">Reference proteome</keyword>